<reference evidence="2 3" key="1">
    <citation type="journal article" date="2023" name="G3 (Bethesda)">
        <title>A chromosome-length genome assembly and annotation of blackberry (Rubus argutus, cv. 'Hillquist').</title>
        <authorList>
            <person name="Bruna T."/>
            <person name="Aryal R."/>
            <person name="Dudchenko O."/>
            <person name="Sargent D.J."/>
            <person name="Mead D."/>
            <person name="Buti M."/>
            <person name="Cavallini A."/>
            <person name="Hytonen T."/>
            <person name="Andres J."/>
            <person name="Pham M."/>
            <person name="Weisz D."/>
            <person name="Mascagni F."/>
            <person name="Usai G."/>
            <person name="Natali L."/>
            <person name="Bassil N."/>
            <person name="Fernandez G.E."/>
            <person name="Lomsadze A."/>
            <person name="Armour M."/>
            <person name="Olukolu B."/>
            <person name="Poorten T."/>
            <person name="Britton C."/>
            <person name="Davik J."/>
            <person name="Ashrafi H."/>
            <person name="Aiden E.L."/>
            <person name="Borodovsky M."/>
            <person name="Worthington M."/>
        </authorList>
    </citation>
    <scope>NUCLEOTIDE SEQUENCE [LARGE SCALE GENOMIC DNA]</scope>
    <source>
        <strain evidence="2">PI 553951</strain>
    </source>
</reference>
<gene>
    <name evidence="2" type="ORF">M0R45_025086</name>
</gene>
<feature type="region of interest" description="Disordered" evidence="1">
    <location>
        <begin position="18"/>
        <end position="46"/>
    </location>
</feature>
<evidence type="ECO:0000256" key="1">
    <source>
        <dbReference type="SAM" id="MobiDB-lite"/>
    </source>
</evidence>
<dbReference type="PANTHER" id="PTHR35750">
    <property type="entry name" value="PHOSPHOLIPID HYDROPEROXIDE GLUTATHIONE PEROXIDASE"/>
    <property type="match status" value="1"/>
</dbReference>
<protein>
    <submittedName>
        <fullName evidence="2">Uncharacterized protein</fullName>
    </submittedName>
</protein>
<name>A0AAW1WVA0_RUBAR</name>
<organism evidence="2 3">
    <name type="scientific">Rubus argutus</name>
    <name type="common">Southern blackberry</name>
    <dbReference type="NCBI Taxonomy" id="59490"/>
    <lineage>
        <taxon>Eukaryota</taxon>
        <taxon>Viridiplantae</taxon>
        <taxon>Streptophyta</taxon>
        <taxon>Embryophyta</taxon>
        <taxon>Tracheophyta</taxon>
        <taxon>Spermatophyta</taxon>
        <taxon>Magnoliopsida</taxon>
        <taxon>eudicotyledons</taxon>
        <taxon>Gunneridae</taxon>
        <taxon>Pentapetalae</taxon>
        <taxon>rosids</taxon>
        <taxon>fabids</taxon>
        <taxon>Rosales</taxon>
        <taxon>Rosaceae</taxon>
        <taxon>Rosoideae</taxon>
        <taxon>Rosoideae incertae sedis</taxon>
        <taxon>Rubus</taxon>
    </lineage>
</organism>
<accession>A0AAW1WVA0</accession>
<proteinExistence type="predicted"/>
<comment type="caution">
    <text evidence="2">The sequence shown here is derived from an EMBL/GenBank/DDBJ whole genome shotgun (WGS) entry which is preliminary data.</text>
</comment>
<sequence>MGFLKKLSVFLGISKEDDHEVKDKEDDEDDNQTRNQAHFRDTGLPRKGFSVPVQVAVDRPLPGPILIPCRSGDGGVQGLRWHARRLKMDEDGDVADEFLDEVFPDMSVTRENRALARFEVKSSTRPAKVKNQALSQDGKIQQRVEYRGRSLWI</sequence>
<keyword evidence="3" id="KW-1185">Reference proteome</keyword>
<dbReference type="EMBL" id="JBEDUW010000005">
    <property type="protein sequence ID" value="KAK9927925.1"/>
    <property type="molecule type" value="Genomic_DNA"/>
</dbReference>
<evidence type="ECO:0000313" key="3">
    <source>
        <dbReference type="Proteomes" id="UP001457282"/>
    </source>
</evidence>
<evidence type="ECO:0000313" key="2">
    <source>
        <dbReference type="EMBL" id="KAK9927925.1"/>
    </source>
</evidence>
<dbReference type="Proteomes" id="UP001457282">
    <property type="component" value="Unassembled WGS sequence"/>
</dbReference>
<dbReference type="PANTHER" id="PTHR35750:SF1">
    <property type="entry name" value="PHOSPHOLIPID HYDROPEROXIDE GLUTATHIONE PEROXIDASE"/>
    <property type="match status" value="1"/>
</dbReference>
<dbReference type="AlphaFoldDB" id="A0AAW1WVA0"/>